<reference evidence="3 4" key="1">
    <citation type="submission" date="2016-11" db="EMBL/GenBank/DDBJ databases">
        <authorList>
            <person name="Jaros S."/>
            <person name="Januszkiewicz K."/>
            <person name="Wedrychowicz H."/>
        </authorList>
    </citation>
    <scope>NUCLEOTIDE SEQUENCE [LARGE SCALE GENOMIC DNA]</scope>
    <source>
        <strain evidence="3 4">DSM 21864</strain>
    </source>
</reference>
<dbReference type="OrthoDB" id="1938448at2"/>
<evidence type="ECO:0000256" key="1">
    <source>
        <dbReference type="SAM" id="Phobius"/>
    </source>
</evidence>
<gene>
    <name evidence="3" type="ORF">SAMN05444401_1844</name>
</gene>
<dbReference type="AlphaFoldDB" id="A0A1M6F8H2"/>
<dbReference type="STRING" id="1121298.SAMN05444401_1844"/>
<dbReference type="Pfam" id="PF25231">
    <property type="entry name" value="DUF7847"/>
    <property type="match status" value="1"/>
</dbReference>
<sequence>MNLMSLSEVLDRSINTLRKNLKNIILFNLVYSVISGIIAFILIIIGIITAAFTSILSPSSVGVVISTSLIILIIATFVISIKVGIIKISAQQYTGEKISVQNALTSSLISLPKIFVILLLASIVFSPVIFVFWKLITWMMESVDLYLFEFGIEIVKWMSIIIIPLLMLLISLFIVLIYYTLFSFSFQVATIEKKGPLASIKRSFILVKKNFWKMVGYNLIFILTVMGIRYSLQSLVGLILGIIYLVGKLFSINQDYNILLASLYGVLSWPINILTWLIVSPIGGIMSTLLYFNQRFKKEGLDIELELKVLENTMKGSN</sequence>
<evidence type="ECO:0000259" key="2">
    <source>
        <dbReference type="Pfam" id="PF25231"/>
    </source>
</evidence>
<feature type="transmembrane region" description="Helical" evidence="1">
    <location>
        <begin position="114"/>
        <end position="136"/>
    </location>
</feature>
<evidence type="ECO:0000313" key="3">
    <source>
        <dbReference type="EMBL" id="SHI93990.1"/>
    </source>
</evidence>
<dbReference type="RefSeq" id="WP_073005725.1">
    <property type="nucleotide sequence ID" value="NZ_FQZO01000002.1"/>
</dbReference>
<feature type="transmembrane region" description="Helical" evidence="1">
    <location>
        <begin position="267"/>
        <end position="292"/>
    </location>
</feature>
<protein>
    <recommendedName>
        <fullName evidence="2">DUF7847 domain-containing protein</fullName>
    </recommendedName>
</protein>
<name>A0A1M6F8H2_9CLOT</name>
<keyword evidence="1" id="KW-1133">Transmembrane helix</keyword>
<proteinExistence type="predicted"/>
<keyword evidence="4" id="KW-1185">Reference proteome</keyword>
<feature type="domain" description="DUF7847" evidence="2">
    <location>
        <begin position="40"/>
        <end position="226"/>
    </location>
</feature>
<organism evidence="3 4">
    <name type="scientific">Clostridium amylolyticum</name>
    <dbReference type="NCBI Taxonomy" id="1121298"/>
    <lineage>
        <taxon>Bacteria</taxon>
        <taxon>Bacillati</taxon>
        <taxon>Bacillota</taxon>
        <taxon>Clostridia</taxon>
        <taxon>Eubacteriales</taxon>
        <taxon>Clostridiaceae</taxon>
        <taxon>Clostridium</taxon>
    </lineage>
</organism>
<feature type="transmembrane region" description="Helical" evidence="1">
    <location>
        <begin position="25"/>
        <end position="55"/>
    </location>
</feature>
<dbReference type="EMBL" id="FQZO01000002">
    <property type="protein sequence ID" value="SHI93990.1"/>
    <property type="molecule type" value="Genomic_DNA"/>
</dbReference>
<keyword evidence="1" id="KW-0472">Membrane</keyword>
<evidence type="ECO:0000313" key="4">
    <source>
        <dbReference type="Proteomes" id="UP000184080"/>
    </source>
</evidence>
<dbReference type="Proteomes" id="UP000184080">
    <property type="component" value="Unassembled WGS sequence"/>
</dbReference>
<feature type="transmembrane region" description="Helical" evidence="1">
    <location>
        <begin position="219"/>
        <end position="247"/>
    </location>
</feature>
<feature type="transmembrane region" description="Helical" evidence="1">
    <location>
        <begin position="61"/>
        <end position="81"/>
    </location>
</feature>
<keyword evidence="1" id="KW-0812">Transmembrane</keyword>
<dbReference type="InterPro" id="IPR057169">
    <property type="entry name" value="DUF7847"/>
</dbReference>
<accession>A0A1M6F8H2</accession>
<feature type="transmembrane region" description="Helical" evidence="1">
    <location>
        <begin position="156"/>
        <end position="179"/>
    </location>
</feature>